<protein>
    <recommendedName>
        <fullName evidence="4">SH3 domain-containing protein</fullName>
    </recommendedName>
</protein>
<keyword evidence="6" id="KW-1185">Reference proteome</keyword>
<feature type="region of interest" description="Disordered" evidence="3">
    <location>
        <begin position="431"/>
        <end position="492"/>
    </location>
</feature>
<dbReference type="InterPro" id="IPR001452">
    <property type="entry name" value="SH3_domain"/>
</dbReference>
<dbReference type="PROSITE" id="PS50002">
    <property type="entry name" value="SH3"/>
    <property type="match status" value="1"/>
</dbReference>
<dbReference type="STRING" id="1314771.A0A197JRC1"/>
<evidence type="ECO:0000256" key="3">
    <source>
        <dbReference type="SAM" id="MobiDB-lite"/>
    </source>
</evidence>
<dbReference type="Pfam" id="PF00018">
    <property type="entry name" value="SH3_1"/>
    <property type="match status" value="1"/>
</dbReference>
<evidence type="ECO:0000313" key="5">
    <source>
        <dbReference type="EMBL" id="OAQ27735.1"/>
    </source>
</evidence>
<proteinExistence type="predicted"/>
<dbReference type="SUPFAM" id="SSF50044">
    <property type="entry name" value="SH3-domain"/>
    <property type="match status" value="1"/>
</dbReference>
<dbReference type="Gene3D" id="2.30.30.40">
    <property type="entry name" value="SH3 Domains"/>
    <property type="match status" value="1"/>
</dbReference>
<feature type="compositionally biased region" description="Polar residues" evidence="3">
    <location>
        <begin position="164"/>
        <end position="177"/>
    </location>
</feature>
<dbReference type="InterPro" id="IPR036028">
    <property type="entry name" value="SH3-like_dom_sf"/>
</dbReference>
<evidence type="ECO:0000256" key="2">
    <source>
        <dbReference type="PROSITE-ProRule" id="PRU00192"/>
    </source>
</evidence>
<name>A0A197JRC1_9FUNG</name>
<reference evidence="5 6" key="1">
    <citation type="submission" date="2016-05" db="EMBL/GenBank/DDBJ databases">
        <title>Genome sequencing reveals origins of a unique bacterial endosymbiosis in the earliest lineages of terrestrial Fungi.</title>
        <authorList>
            <consortium name="DOE Joint Genome Institute"/>
            <person name="Uehling J."/>
            <person name="Gryganskyi A."/>
            <person name="Hameed K."/>
            <person name="Tschaplinski T."/>
            <person name="Misztal P."/>
            <person name="Wu S."/>
            <person name="Desiro A."/>
            <person name="Vande Pol N."/>
            <person name="Du Z.-Y."/>
            <person name="Zienkiewicz A."/>
            <person name="Zienkiewicz K."/>
            <person name="Morin E."/>
            <person name="Tisserant E."/>
            <person name="Splivallo R."/>
            <person name="Hainaut M."/>
            <person name="Henrissat B."/>
            <person name="Ohm R."/>
            <person name="Kuo A."/>
            <person name="Yan J."/>
            <person name="Lipzen A."/>
            <person name="Nolan M."/>
            <person name="Labutti K."/>
            <person name="Barry K."/>
            <person name="Goldstein A."/>
            <person name="Labbe J."/>
            <person name="Schadt C."/>
            <person name="Tuskan G."/>
            <person name="Grigoriev I."/>
            <person name="Martin F."/>
            <person name="Vilgalys R."/>
            <person name="Bonito G."/>
        </authorList>
    </citation>
    <scope>NUCLEOTIDE SEQUENCE [LARGE SCALE GENOMIC DNA]</scope>
    <source>
        <strain evidence="5 6">AG-77</strain>
    </source>
</reference>
<dbReference type="AlphaFoldDB" id="A0A197JRC1"/>
<feature type="region of interest" description="Disordered" evidence="3">
    <location>
        <begin position="164"/>
        <end position="191"/>
    </location>
</feature>
<feature type="compositionally biased region" description="Polar residues" evidence="3">
    <location>
        <begin position="436"/>
        <end position="448"/>
    </location>
</feature>
<sequence length="641" mass="69762">MLPPVDDEPRLQSLRRGPSGRVFQVEAHYHANSQQYVVLWEDILEAFPDATKLLNGSLIVTRARDAALRIIEPKCIKHQPGRVLEIVGGEEMASSPGRGTLEMTHASGAKMAVLPQLLTYRNVEQWAAMTVTEDTLLGGIYAPTICTLTTTTTVPFKPLIVPTETSASSMKNDSAQGSEGEVESENDQGGSLEDHLSELKYETEDDDDHLISQDVDQIAEDELPSQTKVLDITPITVDRANKEDTMDNPLLNPLGFSPSIPIPNPNAFHSSPYSPPEIFLELTHTSSISNPSPVLSSSESIHIDPNPIQSNPAPCHLPPLKPDADTTNISTVHLSEITSLSDLVDRLNRKNGNNGYNGYNSISNSSTSSVPTSPTSPLPSTSTVYTSATKLSPLPQAAAKPKKVGFLQLTYNRIVRRQPVKLAFPQVLIDKYDAPPSTSSPDSLNDESAPSLDASPHRQVDASFSSYLFPPHPPQGSPKESPIAKHSFSQREHTPYPAPLFLASDITRLEISSEAFEAAAKLKLETPFPSTGNIDPDFPWPKPGSRFSDYSGVGEAFRFNVLTQVQAWLDYPGDDLDDLPLKAGDVIDVVEYLNDDCWRGVITTRNVMGIFPTAYVRSLDPPANGIYPTLVVKISSPTSSP</sequence>
<dbReference type="OrthoDB" id="10255964at2759"/>
<organism evidence="5 6">
    <name type="scientific">Linnemannia elongata AG-77</name>
    <dbReference type="NCBI Taxonomy" id="1314771"/>
    <lineage>
        <taxon>Eukaryota</taxon>
        <taxon>Fungi</taxon>
        <taxon>Fungi incertae sedis</taxon>
        <taxon>Mucoromycota</taxon>
        <taxon>Mortierellomycotina</taxon>
        <taxon>Mortierellomycetes</taxon>
        <taxon>Mortierellales</taxon>
        <taxon>Mortierellaceae</taxon>
        <taxon>Linnemannia</taxon>
    </lineage>
</organism>
<evidence type="ECO:0000259" key="4">
    <source>
        <dbReference type="PROSITE" id="PS50002"/>
    </source>
</evidence>
<keyword evidence="1 2" id="KW-0728">SH3 domain</keyword>
<dbReference type="CDD" id="cd00174">
    <property type="entry name" value="SH3"/>
    <property type="match status" value="1"/>
</dbReference>
<dbReference type="EMBL" id="KV442054">
    <property type="protein sequence ID" value="OAQ27735.1"/>
    <property type="molecule type" value="Genomic_DNA"/>
</dbReference>
<accession>A0A197JRC1</accession>
<dbReference type="SMART" id="SM00326">
    <property type="entry name" value="SH3"/>
    <property type="match status" value="1"/>
</dbReference>
<evidence type="ECO:0000313" key="6">
    <source>
        <dbReference type="Proteomes" id="UP000078512"/>
    </source>
</evidence>
<gene>
    <name evidence="5" type="ORF">K457DRAFT_33436</name>
</gene>
<dbReference type="Proteomes" id="UP000078512">
    <property type="component" value="Unassembled WGS sequence"/>
</dbReference>
<feature type="domain" description="SH3" evidence="4">
    <location>
        <begin position="560"/>
        <end position="621"/>
    </location>
</feature>
<feature type="region of interest" description="Disordered" evidence="3">
    <location>
        <begin position="353"/>
        <end position="384"/>
    </location>
</feature>
<evidence type="ECO:0000256" key="1">
    <source>
        <dbReference type="ARBA" id="ARBA00022443"/>
    </source>
</evidence>